<evidence type="ECO:0000256" key="3">
    <source>
        <dbReference type="ARBA" id="ARBA00022771"/>
    </source>
</evidence>
<dbReference type="InterPro" id="IPR057357">
    <property type="entry name" value="Znf-C2H2_ZFAND2A/B"/>
</dbReference>
<dbReference type="Gene3D" id="4.10.1110.10">
    <property type="entry name" value="AN1-like Zinc finger"/>
    <property type="match status" value="2"/>
</dbReference>
<evidence type="ECO:0000256" key="5">
    <source>
        <dbReference type="PROSITE-ProRule" id="PRU00449"/>
    </source>
</evidence>
<dbReference type="EMBL" id="GEDC01027896">
    <property type="protein sequence ID" value="JAS09402.1"/>
    <property type="molecule type" value="Transcribed_RNA"/>
</dbReference>
<name>A0A1B6C7F1_9HEMI</name>
<keyword evidence="4" id="KW-0862">Zinc</keyword>
<dbReference type="SMART" id="SM00726">
    <property type="entry name" value="UIM"/>
    <property type="match status" value="2"/>
</dbReference>
<dbReference type="InterPro" id="IPR003903">
    <property type="entry name" value="UIM_dom"/>
</dbReference>
<dbReference type="SUPFAM" id="SSF118310">
    <property type="entry name" value="AN1-like Zinc finger"/>
    <property type="match status" value="2"/>
</dbReference>
<dbReference type="FunFam" id="4.10.1110.10:FF:000003">
    <property type="entry name" value="AN1-type zinc finger protein 2B isoform X1"/>
    <property type="match status" value="1"/>
</dbReference>
<reference evidence="7" key="1">
    <citation type="submission" date="2015-12" db="EMBL/GenBank/DDBJ databases">
        <title>De novo transcriptome assembly of four potential Pierce s Disease insect vectors from Arizona vineyards.</title>
        <authorList>
            <person name="Tassone E.E."/>
        </authorList>
    </citation>
    <scope>NUCLEOTIDE SEQUENCE</scope>
</reference>
<dbReference type="AlphaFoldDB" id="A0A1B6C7F1"/>
<protein>
    <recommendedName>
        <fullName evidence="6">AN1-type domain-containing protein</fullName>
    </recommendedName>
</protein>
<keyword evidence="3 5" id="KW-0863">Zinc-finger</keyword>
<dbReference type="PANTHER" id="PTHR14677">
    <property type="entry name" value="ARSENITE INDUCUBLE RNA ASSOCIATED PROTEIN AIP-1-RELATED"/>
    <property type="match status" value="1"/>
</dbReference>
<proteinExistence type="predicted"/>
<keyword evidence="2" id="KW-0677">Repeat</keyword>
<accession>A0A1B6C7F1</accession>
<dbReference type="GO" id="GO:0005783">
    <property type="term" value="C:endoplasmic reticulum"/>
    <property type="evidence" value="ECO:0007669"/>
    <property type="project" value="TreeGrafter"/>
</dbReference>
<dbReference type="PANTHER" id="PTHR14677:SF20">
    <property type="entry name" value="ZINC FINGER AN1-TYPE CONTAINING 2A-RELATED"/>
    <property type="match status" value="1"/>
</dbReference>
<evidence type="ECO:0000256" key="4">
    <source>
        <dbReference type="ARBA" id="ARBA00022833"/>
    </source>
</evidence>
<dbReference type="Pfam" id="PF25403">
    <property type="entry name" value="zf-C2H2_ZFAND2"/>
    <property type="match status" value="1"/>
</dbReference>
<dbReference type="GO" id="GO:0045047">
    <property type="term" value="P:protein targeting to ER"/>
    <property type="evidence" value="ECO:0007669"/>
    <property type="project" value="TreeGrafter"/>
</dbReference>
<evidence type="ECO:0000256" key="1">
    <source>
        <dbReference type="ARBA" id="ARBA00022723"/>
    </source>
</evidence>
<evidence type="ECO:0000256" key="2">
    <source>
        <dbReference type="ARBA" id="ARBA00022737"/>
    </source>
</evidence>
<dbReference type="PROSITE" id="PS51039">
    <property type="entry name" value="ZF_AN1"/>
    <property type="match status" value="2"/>
</dbReference>
<keyword evidence="1" id="KW-0479">Metal-binding</keyword>
<dbReference type="InterPro" id="IPR000058">
    <property type="entry name" value="Znf_AN1"/>
</dbReference>
<dbReference type="InterPro" id="IPR035896">
    <property type="entry name" value="AN1-like_Znf"/>
</dbReference>
<feature type="domain" description="AN1-type" evidence="6">
    <location>
        <begin position="94"/>
        <end position="142"/>
    </location>
</feature>
<evidence type="ECO:0000313" key="7">
    <source>
        <dbReference type="EMBL" id="JAS09402.1"/>
    </source>
</evidence>
<sequence length="236" mass="26373">MEFPNLGKHCHEEFCKKLDFLPVKCDACEQIFCHEHMSYTKHSCPSAYKKDVQVPVCPLCNTPIPVRKGEMPDIAVGAHIDMDCQSDPAKGRRKVFVNKCSMKGCKGKEIVPVLCAECRLNFCLKHRYTADHNCQGKIAARRNNSSEAALARQRKFETNKNNRTNVSSIQGSLSEDEALARALQMSLQNTESNNHSSRQDIEIDADEALARALAESERDMRQAVTATQPTGRCSLS</sequence>
<feature type="domain" description="AN1-type" evidence="6">
    <location>
        <begin position="4"/>
        <end position="52"/>
    </location>
</feature>
<dbReference type="PROSITE" id="PS50330">
    <property type="entry name" value="UIM"/>
    <property type="match status" value="1"/>
</dbReference>
<dbReference type="GO" id="GO:0043161">
    <property type="term" value="P:proteasome-mediated ubiquitin-dependent protein catabolic process"/>
    <property type="evidence" value="ECO:0007669"/>
    <property type="project" value="TreeGrafter"/>
</dbReference>
<gene>
    <name evidence="7" type="ORF">g.13730</name>
</gene>
<organism evidence="7">
    <name type="scientific">Clastoptera arizonana</name>
    <name type="common">Arizona spittle bug</name>
    <dbReference type="NCBI Taxonomy" id="38151"/>
    <lineage>
        <taxon>Eukaryota</taxon>
        <taxon>Metazoa</taxon>
        <taxon>Ecdysozoa</taxon>
        <taxon>Arthropoda</taxon>
        <taxon>Hexapoda</taxon>
        <taxon>Insecta</taxon>
        <taxon>Pterygota</taxon>
        <taxon>Neoptera</taxon>
        <taxon>Paraneoptera</taxon>
        <taxon>Hemiptera</taxon>
        <taxon>Auchenorrhyncha</taxon>
        <taxon>Cercopoidea</taxon>
        <taxon>Clastopteridae</taxon>
        <taxon>Clastoptera</taxon>
    </lineage>
</organism>
<dbReference type="GO" id="GO:0008270">
    <property type="term" value="F:zinc ion binding"/>
    <property type="evidence" value="ECO:0007669"/>
    <property type="project" value="UniProtKB-KW"/>
</dbReference>
<dbReference type="Pfam" id="PF02809">
    <property type="entry name" value="UIM"/>
    <property type="match status" value="2"/>
</dbReference>
<evidence type="ECO:0000259" key="6">
    <source>
        <dbReference type="PROSITE" id="PS51039"/>
    </source>
</evidence>
<dbReference type="Pfam" id="PF01428">
    <property type="entry name" value="zf-AN1"/>
    <property type="match status" value="2"/>
</dbReference>
<dbReference type="SMART" id="SM00154">
    <property type="entry name" value="ZnF_AN1"/>
    <property type="match status" value="2"/>
</dbReference>